<dbReference type="CDD" id="cd01949">
    <property type="entry name" value="GGDEF"/>
    <property type="match status" value="1"/>
</dbReference>
<dbReference type="PANTHER" id="PTHR45138:SF9">
    <property type="entry name" value="DIGUANYLATE CYCLASE DGCM-RELATED"/>
    <property type="match status" value="1"/>
</dbReference>
<evidence type="ECO:0000256" key="1">
    <source>
        <dbReference type="ARBA" id="ARBA00012528"/>
    </source>
</evidence>
<evidence type="ECO:0000256" key="3">
    <source>
        <dbReference type="SAM" id="Coils"/>
    </source>
</evidence>
<dbReference type="SMART" id="SM00267">
    <property type="entry name" value="GGDEF"/>
    <property type="match status" value="1"/>
</dbReference>
<name>A0A376ALC1_9HYPH</name>
<evidence type="ECO:0000259" key="4">
    <source>
        <dbReference type="PROSITE" id="PS50887"/>
    </source>
</evidence>
<accession>A0A376ALC1</accession>
<dbReference type="GO" id="GO:1902201">
    <property type="term" value="P:negative regulation of bacterial-type flagellum-dependent cell motility"/>
    <property type="evidence" value="ECO:0007669"/>
    <property type="project" value="TreeGrafter"/>
</dbReference>
<dbReference type="GO" id="GO:0052621">
    <property type="term" value="F:diguanylate cyclase activity"/>
    <property type="evidence" value="ECO:0007669"/>
    <property type="project" value="UniProtKB-EC"/>
</dbReference>
<dbReference type="NCBIfam" id="TIGR00254">
    <property type="entry name" value="GGDEF"/>
    <property type="match status" value="1"/>
</dbReference>
<protein>
    <recommendedName>
        <fullName evidence="1">diguanylate cyclase</fullName>
        <ecNumber evidence="1">2.7.7.65</ecNumber>
    </recommendedName>
</protein>
<dbReference type="PROSITE" id="PS50887">
    <property type="entry name" value="GGDEF"/>
    <property type="match status" value="1"/>
</dbReference>
<dbReference type="InterPro" id="IPR000160">
    <property type="entry name" value="GGDEF_dom"/>
</dbReference>
<dbReference type="InterPro" id="IPR029787">
    <property type="entry name" value="Nucleotide_cyclase"/>
</dbReference>
<evidence type="ECO:0000313" key="5">
    <source>
        <dbReference type="EMBL" id="SSC68183.1"/>
    </source>
</evidence>
<organism evidence="5 6">
    <name type="scientific">Ciceribacter selenitireducens ATCC BAA-1503</name>
    <dbReference type="NCBI Taxonomy" id="1336235"/>
    <lineage>
        <taxon>Bacteria</taxon>
        <taxon>Pseudomonadati</taxon>
        <taxon>Pseudomonadota</taxon>
        <taxon>Alphaproteobacteria</taxon>
        <taxon>Hyphomicrobiales</taxon>
        <taxon>Rhizobiaceae</taxon>
        <taxon>Ciceribacter</taxon>
    </lineage>
</organism>
<keyword evidence="3" id="KW-0175">Coiled coil</keyword>
<dbReference type="GO" id="GO:0005886">
    <property type="term" value="C:plasma membrane"/>
    <property type="evidence" value="ECO:0007669"/>
    <property type="project" value="TreeGrafter"/>
</dbReference>
<feature type="domain" description="GGDEF" evidence="4">
    <location>
        <begin position="184"/>
        <end position="319"/>
    </location>
</feature>
<gene>
    <name evidence="5" type="ORF">RHIZ70_3891</name>
</gene>
<sequence length="330" mass="35305">MAKHEIAGLPRNYHLVHEAFDGHNPGLARDLGALGQRPTQHALDQLGLKHRLASHCGLAEEKLQSEGVALLAKLSEHVGLGILHKQTFAHALETISRSIREDETRGIGELIAELDFLAAAAADLLKTETELALKLKNGLQQIEAANRAAEAAKAMMMKDGLTGLPNRLAFMKRLDGLLEDSAAPAAALIVVDIDDFRSINQQFGQDAGNRLLKHMAAIFRKTIKKNDFVARIDGDAFAFIFRDVTVEDAHVIAERLHAAIENNLVFAAESGSHSGGLGLSIGIALSPTAASPMQLLANAEKALHVARANPRQPIAVYPAAVGRAAGRQVA</sequence>
<feature type="coiled-coil region" evidence="3">
    <location>
        <begin position="132"/>
        <end position="159"/>
    </location>
</feature>
<dbReference type="EMBL" id="UEYP01000006">
    <property type="protein sequence ID" value="SSC68183.1"/>
    <property type="molecule type" value="Genomic_DNA"/>
</dbReference>
<dbReference type="AlphaFoldDB" id="A0A376ALC1"/>
<dbReference type="PANTHER" id="PTHR45138">
    <property type="entry name" value="REGULATORY COMPONENTS OF SENSORY TRANSDUCTION SYSTEM"/>
    <property type="match status" value="1"/>
</dbReference>
<comment type="catalytic activity">
    <reaction evidence="2">
        <text>2 GTP = 3',3'-c-di-GMP + 2 diphosphate</text>
        <dbReference type="Rhea" id="RHEA:24898"/>
        <dbReference type="ChEBI" id="CHEBI:33019"/>
        <dbReference type="ChEBI" id="CHEBI:37565"/>
        <dbReference type="ChEBI" id="CHEBI:58805"/>
        <dbReference type="EC" id="2.7.7.65"/>
    </reaction>
</comment>
<dbReference type="InterPro" id="IPR050469">
    <property type="entry name" value="Diguanylate_Cyclase"/>
</dbReference>
<dbReference type="InterPro" id="IPR043128">
    <property type="entry name" value="Rev_trsase/Diguanyl_cyclase"/>
</dbReference>
<dbReference type="SUPFAM" id="SSF55073">
    <property type="entry name" value="Nucleotide cyclase"/>
    <property type="match status" value="1"/>
</dbReference>
<dbReference type="Proteomes" id="UP000254764">
    <property type="component" value="Unassembled WGS sequence"/>
</dbReference>
<evidence type="ECO:0000256" key="2">
    <source>
        <dbReference type="ARBA" id="ARBA00034247"/>
    </source>
</evidence>
<dbReference type="Gene3D" id="3.30.70.270">
    <property type="match status" value="1"/>
</dbReference>
<dbReference type="EC" id="2.7.7.65" evidence="1"/>
<evidence type="ECO:0000313" key="6">
    <source>
        <dbReference type="Proteomes" id="UP000254764"/>
    </source>
</evidence>
<dbReference type="GO" id="GO:0043709">
    <property type="term" value="P:cell adhesion involved in single-species biofilm formation"/>
    <property type="evidence" value="ECO:0007669"/>
    <property type="project" value="TreeGrafter"/>
</dbReference>
<keyword evidence="6" id="KW-1185">Reference proteome</keyword>
<reference evidence="6" key="1">
    <citation type="submission" date="2018-07" db="EMBL/GenBank/DDBJ databases">
        <authorList>
            <person name="Peiro R."/>
            <person name="Begona"/>
            <person name="Cbmso G."/>
            <person name="Lopez M."/>
            <person name="Gonzalez S."/>
        </authorList>
    </citation>
    <scope>NUCLEOTIDE SEQUENCE [LARGE SCALE GENOMIC DNA]</scope>
</reference>
<proteinExistence type="predicted"/>
<dbReference type="Pfam" id="PF00990">
    <property type="entry name" value="GGDEF"/>
    <property type="match status" value="1"/>
</dbReference>